<gene>
    <name evidence="1" type="ORF">DS957_022645</name>
</gene>
<organism evidence="1 2">
    <name type="scientific">Vibrio harveyi</name>
    <name type="common">Beneckea harveyi</name>
    <dbReference type="NCBI Taxonomy" id="669"/>
    <lineage>
        <taxon>Bacteria</taxon>
        <taxon>Pseudomonadati</taxon>
        <taxon>Pseudomonadota</taxon>
        <taxon>Gammaproteobacteria</taxon>
        <taxon>Vibrionales</taxon>
        <taxon>Vibrionaceae</taxon>
        <taxon>Vibrio</taxon>
    </lineage>
</organism>
<evidence type="ECO:0000313" key="1">
    <source>
        <dbReference type="EMBL" id="RIW05541.1"/>
    </source>
</evidence>
<reference evidence="1 2" key="1">
    <citation type="submission" date="2018-08" db="EMBL/GenBank/DDBJ databases">
        <title>Vibrio harveyi strains pathogenic to white snook Centropomus viridis Lockington (1877) and potential probiotic bacteria.</title>
        <authorList>
            <person name="Soto-Rodriguez S."/>
            <person name="Gomez-Gil B."/>
            <person name="Lozano-Olvera R."/>
        </authorList>
    </citation>
    <scope>NUCLEOTIDE SEQUENCE [LARGE SCALE GENOMIC DNA]</scope>
    <source>
        <strain evidence="1 2">CAIM 1508</strain>
    </source>
</reference>
<protein>
    <submittedName>
        <fullName evidence="1">Uncharacterized protein</fullName>
    </submittedName>
</protein>
<comment type="caution">
    <text evidence="1">The sequence shown here is derived from an EMBL/GenBank/DDBJ whole genome shotgun (WGS) entry which is preliminary data.</text>
</comment>
<dbReference type="Proteomes" id="UP000253437">
    <property type="component" value="Unassembled WGS sequence"/>
</dbReference>
<name>A0A8B3DA91_VIBHA</name>
<evidence type="ECO:0000313" key="2">
    <source>
        <dbReference type="Proteomes" id="UP000253437"/>
    </source>
</evidence>
<dbReference type="RefSeq" id="WP_101960537.1">
    <property type="nucleotide sequence ID" value="NZ_NISD01000007.1"/>
</dbReference>
<dbReference type="EMBL" id="QOUW02000131">
    <property type="protein sequence ID" value="RIW05541.1"/>
    <property type="molecule type" value="Genomic_DNA"/>
</dbReference>
<accession>A0A8B3DA91</accession>
<dbReference type="AlphaFoldDB" id="A0A8B3DA91"/>
<sequence length="149" mass="16942">MANIKRVSLRLLVVAAVTFLLPWFFSLGTYFSGYVHFQDEDHAILLTAKSGVYKTIHSFEGQVYRVHTGIYASLGSSMYFFSLEGNYIEGLDPQFADKVIALDLSRYFRGLTHVKLAELSDGKWIGKMQKDDSELLFDEVVFNGRLVGW</sequence>
<proteinExistence type="predicted"/>